<keyword evidence="2" id="KW-1185">Reference proteome</keyword>
<evidence type="ECO:0008006" key="3">
    <source>
        <dbReference type="Google" id="ProtNLM"/>
    </source>
</evidence>
<name>A0ABT3X1U6_9BACL</name>
<dbReference type="EMBL" id="JAPMLT010000004">
    <property type="protein sequence ID" value="MCX7570416.1"/>
    <property type="molecule type" value="Genomic_DNA"/>
</dbReference>
<dbReference type="SUPFAM" id="SSF49265">
    <property type="entry name" value="Fibronectin type III"/>
    <property type="match status" value="1"/>
</dbReference>
<dbReference type="Proteomes" id="UP001208017">
    <property type="component" value="Unassembled WGS sequence"/>
</dbReference>
<comment type="caution">
    <text evidence="1">The sequence shown here is derived from an EMBL/GenBank/DDBJ whole genome shotgun (WGS) entry which is preliminary data.</text>
</comment>
<dbReference type="Gene3D" id="2.60.40.10">
    <property type="entry name" value="Immunoglobulins"/>
    <property type="match status" value="2"/>
</dbReference>
<sequence>MAVVATYEHKKAVPLQEEAGGYVSDNGEIRVAFTKTASGANAAEFYTGGSCWRYIPQEIKYICMLTGFEDALYDADHTTDLFVRRDFHVWYDRSFPGVEERWRVEAGQLKHFINLRDDQREPLPFLERPFLCFTGIMEFDPTVTMFADGVPVEGQVVTDGDLSFHGADAQAVRLPPIICWDQERTQTGGKYIVTPLGPGRVEIATCVDYQWLNDPARTPPIVIDPTIVTTTDSQQMSQNVNAVFRVGATAVCALILDGKAWSGTNLFPSMYLSEDDGATWQDYGIPSDLATLGITAGAFYWQYSQAIFEPVNKIIHFVARIGGMVVCRFDTVAKKWLASRNLNTSQLTVGMAHDGNGNLWVHRATGNTDALSSTYVWWWVPQGDWANLRVISGAPAMSRARLIMLPHLGKMWVAGESDTSGSDGKLYNLCTPDSLTNPTAVSKANATNWAPYGNIAAWDIAADKNGDMYFVYLPSTSVTSYIKKIPLTSPGTYTQYTIPTTKTNSNQTGSKNIGLFFPTGTDYHIVLYHSDMNIYLSGKNPTADTTWEKITNEPGTGGASNSWSYGYPLGGENVVALDIIQKPYGSTTTYYSKRSFNAVPLAPTLLMPSGGEGLDRNAEITLSWKFNDTPSDTQSKFDLRWRLVGAATWNDITTATPTQRFDAVAGYFPYGLIEWQVRTYDQSGAGSPWSDQQVFFAGNKPGIPVITSPAGGSTVGVARPLITWSSPDQKKYELMVSDPFGVMVWTTGEVPDADARIRAIGTVLENGRSYTLKLRVKNADGVWSDFTTASISVSYTPPAQPVSTLQKLEGYMSLTILNPAPQGTEPLISQNEIYRREGGGPLIRIGTVESDGRYDDFHVAAGKDYEYVVRAIGENGTVRDSEPVGGRIDLSGIWLHLVEDPGSTVRCFLYNEGRGDDWTPNVTMHQFAGRKDPVAEFGEAETSRVTVTLKVIGEEQSESLQSLLRAKRTLCYRDQRGRKVFGVVPSVPTRDTFYGGVVSFAISKTDYKEEV</sequence>
<organism evidence="1 2">
    <name type="scientific">Tumebacillus lacus</name>
    <dbReference type="NCBI Taxonomy" id="2995335"/>
    <lineage>
        <taxon>Bacteria</taxon>
        <taxon>Bacillati</taxon>
        <taxon>Bacillota</taxon>
        <taxon>Bacilli</taxon>
        <taxon>Bacillales</taxon>
        <taxon>Alicyclobacillaceae</taxon>
        <taxon>Tumebacillus</taxon>
    </lineage>
</organism>
<dbReference type="InterPro" id="IPR013783">
    <property type="entry name" value="Ig-like_fold"/>
</dbReference>
<dbReference type="InterPro" id="IPR036116">
    <property type="entry name" value="FN3_sf"/>
</dbReference>
<reference evidence="1 2" key="1">
    <citation type="submission" date="2022-11" db="EMBL/GenBank/DDBJ databases">
        <title>Study of microbial diversity in lake waters.</title>
        <authorList>
            <person name="Zhang J."/>
        </authorList>
    </citation>
    <scope>NUCLEOTIDE SEQUENCE [LARGE SCALE GENOMIC DNA]</scope>
    <source>
        <strain evidence="1 2">DT12</strain>
    </source>
</reference>
<evidence type="ECO:0000313" key="2">
    <source>
        <dbReference type="Proteomes" id="UP001208017"/>
    </source>
</evidence>
<proteinExistence type="predicted"/>
<gene>
    <name evidence="1" type="ORF">OS242_10620</name>
</gene>
<accession>A0ABT3X1U6</accession>
<protein>
    <recommendedName>
        <fullName evidence="3">Fibronectin type-III domain-containing protein</fullName>
    </recommendedName>
</protein>
<dbReference type="RefSeq" id="WP_267151661.1">
    <property type="nucleotide sequence ID" value="NZ_JAPMLT010000004.1"/>
</dbReference>
<evidence type="ECO:0000313" key="1">
    <source>
        <dbReference type="EMBL" id="MCX7570416.1"/>
    </source>
</evidence>